<evidence type="ECO:0000313" key="2">
    <source>
        <dbReference type="Proteomes" id="UP000001964"/>
    </source>
</evidence>
<reference evidence="1 2" key="1">
    <citation type="submission" date="2006-08" db="EMBL/GenBank/DDBJ databases">
        <title>Complete sequence of Maricaulis maris MCS10.</title>
        <authorList>
            <consortium name="US DOE Joint Genome Institute"/>
            <person name="Copeland A."/>
            <person name="Lucas S."/>
            <person name="Lapidus A."/>
            <person name="Barry K."/>
            <person name="Detter J.C."/>
            <person name="Glavina del Rio T."/>
            <person name="Hammon N."/>
            <person name="Israni S."/>
            <person name="Dalin E."/>
            <person name="Tice H."/>
            <person name="Pitluck S."/>
            <person name="Saunders E."/>
            <person name="Brettin T."/>
            <person name="Bruce D."/>
            <person name="Han C."/>
            <person name="Tapia R."/>
            <person name="Gilna P."/>
            <person name="Schmutz J."/>
            <person name="Larimer F."/>
            <person name="Land M."/>
            <person name="Hauser L."/>
            <person name="Kyrpides N."/>
            <person name="Mikhailova N."/>
            <person name="Viollier P."/>
            <person name="Stephens C."/>
            <person name="Richardson P."/>
        </authorList>
    </citation>
    <scope>NUCLEOTIDE SEQUENCE [LARGE SCALE GENOMIC DNA]</scope>
    <source>
        <strain evidence="1 2">MCS10</strain>
    </source>
</reference>
<dbReference type="RefSeq" id="WP_011642654.1">
    <property type="nucleotide sequence ID" value="NC_008347.1"/>
</dbReference>
<dbReference type="EMBL" id="CP000449">
    <property type="protein sequence ID" value="ABI65007.1"/>
    <property type="molecule type" value="Genomic_DNA"/>
</dbReference>
<dbReference type="HOGENOM" id="CLU_164050_1_0_5"/>
<sequence length="86" mass="8706" precursor="true">MSRSNTLSILFAIIALVAGGGFLVFGTIALAGVTMSVHGWIALGLGIVVSLALGTGLTTVLVISRRRGYDEAAYNAGGLAPSDDQV</sequence>
<evidence type="ECO:0000313" key="1">
    <source>
        <dbReference type="EMBL" id="ABI65007.1"/>
    </source>
</evidence>
<protein>
    <submittedName>
        <fullName evidence="1">Uncharacterized protein</fullName>
    </submittedName>
</protein>
<dbReference type="KEGG" id="mmr:Mmar10_0714"/>
<accession>Q0ART0</accession>
<organism evidence="1 2">
    <name type="scientific">Maricaulis maris (strain MCS10)</name>
    <name type="common">Caulobacter maris</name>
    <dbReference type="NCBI Taxonomy" id="394221"/>
    <lineage>
        <taxon>Bacteria</taxon>
        <taxon>Pseudomonadati</taxon>
        <taxon>Pseudomonadota</taxon>
        <taxon>Alphaproteobacteria</taxon>
        <taxon>Maricaulales</taxon>
        <taxon>Maricaulaceae</taxon>
        <taxon>Maricaulis</taxon>
    </lineage>
</organism>
<dbReference type="OrthoDB" id="7632567at2"/>
<keyword evidence="2" id="KW-1185">Reference proteome</keyword>
<proteinExistence type="predicted"/>
<dbReference type="AlphaFoldDB" id="Q0ART0"/>
<name>Q0ART0_MARMM</name>
<dbReference type="Proteomes" id="UP000001964">
    <property type="component" value="Chromosome"/>
</dbReference>
<gene>
    <name evidence="1" type="ordered locus">Mmar10_0714</name>
</gene>